<dbReference type="AlphaFoldDB" id="I8TA33"/>
<dbReference type="GO" id="GO:0006310">
    <property type="term" value="P:DNA recombination"/>
    <property type="evidence" value="ECO:0007669"/>
    <property type="project" value="UniProtKB-KW"/>
</dbReference>
<dbReference type="InterPro" id="IPR002104">
    <property type="entry name" value="Integrase_catalytic"/>
</dbReference>
<evidence type="ECO:0000256" key="4">
    <source>
        <dbReference type="ARBA" id="ARBA00023172"/>
    </source>
</evidence>
<dbReference type="PANTHER" id="PTHR30629:SF2">
    <property type="entry name" value="PROPHAGE INTEGRASE INTS-RELATED"/>
    <property type="match status" value="1"/>
</dbReference>
<sequence>MGQLRVKEIEEFIRKGVPGARSDGQGLTLTLSMKGTATWVLRYRYAGRPREVTLGRYPELSLAEVRLESTKQRKALLEGKDPAHEKKVARTALVTGLTVSQLFEDFLSRRSKELRLRTLAAHRQLFDKDVAGVIGSRLASDVGPEEIVALMRKVAKRSYSVAKRLWENLSVLFSYGVAIGACKRSPMADLRPRSVLGKAPPRKKRIKLTLIELMTVCAELPNLGVVNRLAILILLATCVRKTELLQANWSEIDLKRGRWIVPEDREGNKAARAHIVPLAPQVVDWFRELQSISGTTGPILPPQATSWRRTSNHMSRSTLNVALNRLPDSVRRFSPHDLRSTARSYLRDLGTRDDTIARALNHSLGGLDEIYQAGDLFEERRAALTNWAQLIDDAHRGKAHDSSVLPPLLRVTTAQSLHQHTVTLQ</sequence>
<feature type="domain" description="Core-binding (CB)" evidence="7">
    <location>
        <begin position="97"/>
        <end position="177"/>
    </location>
</feature>
<evidence type="ECO:0000259" key="7">
    <source>
        <dbReference type="PROSITE" id="PS51900"/>
    </source>
</evidence>
<dbReference type="InterPro" id="IPR050808">
    <property type="entry name" value="Phage_Integrase"/>
</dbReference>
<accession>I8TA33</accession>
<keyword evidence="3 5" id="KW-0238">DNA-binding</keyword>
<evidence type="ECO:0000313" key="8">
    <source>
        <dbReference type="EMBL" id="EIT70510.1"/>
    </source>
</evidence>
<dbReference type="PANTHER" id="PTHR30629">
    <property type="entry name" value="PROPHAGE INTEGRASE"/>
    <property type="match status" value="1"/>
</dbReference>
<dbReference type="Gene3D" id="1.10.443.10">
    <property type="entry name" value="Intergrase catalytic core"/>
    <property type="match status" value="1"/>
</dbReference>
<dbReference type="Gene3D" id="1.10.150.130">
    <property type="match status" value="1"/>
</dbReference>
<keyword evidence="9" id="KW-1185">Reference proteome</keyword>
<comment type="similarity">
    <text evidence="1">Belongs to the 'phage' integrase family.</text>
</comment>
<dbReference type="GO" id="GO:0003677">
    <property type="term" value="F:DNA binding"/>
    <property type="evidence" value="ECO:0007669"/>
    <property type="project" value="UniProtKB-UniRule"/>
</dbReference>
<dbReference type="InterPro" id="IPR053876">
    <property type="entry name" value="Phage_int_M"/>
</dbReference>
<dbReference type="PROSITE" id="PS51900">
    <property type="entry name" value="CB"/>
    <property type="match status" value="1"/>
</dbReference>
<evidence type="ECO:0008006" key="10">
    <source>
        <dbReference type="Google" id="ProtNLM"/>
    </source>
</evidence>
<protein>
    <recommendedName>
        <fullName evidence="10">Tyr recombinase domain-containing protein</fullName>
    </recommendedName>
</protein>
<keyword evidence="2" id="KW-0229">DNA integration</keyword>
<evidence type="ECO:0000256" key="1">
    <source>
        <dbReference type="ARBA" id="ARBA00008857"/>
    </source>
</evidence>
<reference evidence="8 9" key="1">
    <citation type="journal article" date="2012" name="J. Bacteriol.">
        <title>Genome Sequence of n-Alkane-Degrading Hydrocarboniphaga effusa Strain AP103T (ATCC BAA-332T).</title>
        <authorList>
            <person name="Chang H.K."/>
            <person name="Zylstra G.J."/>
            <person name="Chae J.C."/>
        </authorList>
    </citation>
    <scope>NUCLEOTIDE SEQUENCE [LARGE SCALE GENOMIC DNA]</scope>
    <source>
        <strain evidence="8 9">AP103</strain>
    </source>
</reference>
<dbReference type="InterPro" id="IPR025166">
    <property type="entry name" value="Integrase_DNA_bind_dom"/>
</dbReference>
<dbReference type="SUPFAM" id="SSF56349">
    <property type="entry name" value="DNA breaking-rejoining enzymes"/>
    <property type="match status" value="1"/>
</dbReference>
<dbReference type="Pfam" id="PF22022">
    <property type="entry name" value="Phage_int_M"/>
    <property type="match status" value="1"/>
</dbReference>
<evidence type="ECO:0000256" key="2">
    <source>
        <dbReference type="ARBA" id="ARBA00022908"/>
    </source>
</evidence>
<dbReference type="RefSeq" id="WP_007183603.1">
    <property type="nucleotide sequence ID" value="NZ_AKGD01000001.1"/>
</dbReference>
<evidence type="ECO:0000313" key="9">
    <source>
        <dbReference type="Proteomes" id="UP000003704"/>
    </source>
</evidence>
<organism evidence="8 9">
    <name type="scientific">Hydrocarboniphaga effusa AP103</name>
    <dbReference type="NCBI Taxonomy" id="1172194"/>
    <lineage>
        <taxon>Bacteria</taxon>
        <taxon>Pseudomonadati</taxon>
        <taxon>Pseudomonadota</taxon>
        <taxon>Gammaproteobacteria</taxon>
        <taxon>Nevskiales</taxon>
        <taxon>Nevskiaceae</taxon>
        <taxon>Hydrocarboniphaga</taxon>
    </lineage>
</organism>
<feature type="domain" description="Tyr recombinase" evidence="6">
    <location>
        <begin position="203"/>
        <end position="386"/>
    </location>
</feature>
<gene>
    <name evidence="8" type="ORF">WQQ_06470</name>
</gene>
<dbReference type="Pfam" id="PF00589">
    <property type="entry name" value="Phage_integrase"/>
    <property type="match status" value="1"/>
</dbReference>
<comment type="caution">
    <text evidence="8">The sequence shown here is derived from an EMBL/GenBank/DDBJ whole genome shotgun (WGS) entry which is preliminary data.</text>
</comment>
<dbReference type="Gene3D" id="3.30.160.390">
    <property type="entry name" value="Integrase, DNA-binding domain"/>
    <property type="match status" value="1"/>
</dbReference>
<evidence type="ECO:0000256" key="3">
    <source>
        <dbReference type="ARBA" id="ARBA00023125"/>
    </source>
</evidence>
<proteinExistence type="inferred from homology"/>
<dbReference type="Proteomes" id="UP000003704">
    <property type="component" value="Unassembled WGS sequence"/>
</dbReference>
<dbReference type="PROSITE" id="PS51898">
    <property type="entry name" value="TYR_RECOMBINASE"/>
    <property type="match status" value="1"/>
</dbReference>
<dbReference type="InterPro" id="IPR038488">
    <property type="entry name" value="Integrase_DNA-bd_sf"/>
</dbReference>
<name>I8TA33_9GAMM</name>
<dbReference type="InterPro" id="IPR011010">
    <property type="entry name" value="DNA_brk_join_enz"/>
</dbReference>
<dbReference type="Pfam" id="PF13356">
    <property type="entry name" value="Arm-DNA-bind_3"/>
    <property type="match status" value="1"/>
</dbReference>
<dbReference type="GO" id="GO:0015074">
    <property type="term" value="P:DNA integration"/>
    <property type="evidence" value="ECO:0007669"/>
    <property type="project" value="UniProtKB-KW"/>
</dbReference>
<dbReference type="InterPro" id="IPR044068">
    <property type="entry name" value="CB"/>
</dbReference>
<evidence type="ECO:0000256" key="5">
    <source>
        <dbReference type="PROSITE-ProRule" id="PRU01248"/>
    </source>
</evidence>
<dbReference type="CDD" id="cd00801">
    <property type="entry name" value="INT_P4_C"/>
    <property type="match status" value="1"/>
</dbReference>
<dbReference type="InterPro" id="IPR013762">
    <property type="entry name" value="Integrase-like_cat_sf"/>
</dbReference>
<dbReference type="InterPro" id="IPR010998">
    <property type="entry name" value="Integrase_recombinase_N"/>
</dbReference>
<dbReference type="EMBL" id="AKGD01000001">
    <property type="protein sequence ID" value="EIT70510.1"/>
    <property type="molecule type" value="Genomic_DNA"/>
</dbReference>
<evidence type="ECO:0000259" key="6">
    <source>
        <dbReference type="PROSITE" id="PS51898"/>
    </source>
</evidence>
<dbReference type="OrthoDB" id="9795573at2"/>
<keyword evidence="4" id="KW-0233">DNA recombination</keyword>